<comment type="caution">
    <text evidence="4">The sequence shown here is derived from an EMBL/GenBank/DDBJ whole genome shotgun (WGS) entry which is preliminary data.</text>
</comment>
<dbReference type="SUPFAM" id="SSF103473">
    <property type="entry name" value="MFS general substrate transporter"/>
    <property type="match status" value="1"/>
</dbReference>
<dbReference type="GO" id="GO:0022857">
    <property type="term" value="F:transmembrane transporter activity"/>
    <property type="evidence" value="ECO:0007669"/>
    <property type="project" value="InterPro"/>
</dbReference>
<dbReference type="OrthoDB" id="10027823at2759"/>
<feature type="transmembrane region" description="Helical" evidence="2">
    <location>
        <begin position="206"/>
        <end position="229"/>
    </location>
</feature>
<feature type="transmembrane region" description="Helical" evidence="2">
    <location>
        <begin position="288"/>
        <end position="311"/>
    </location>
</feature>
<feature type="transmembrane region" description="Helical" evidence="2">
    <location>
        <begin position="444"/>
        <end position="464"/>
    </location>
</feature>
<evidence type="ECO:0000313" key="5">
    <source>
        <dbReference type="Proteomes" id="UP000009131"/>
    </source>
</evidence>
<feature type="domain" description="Major facilitator superfamily (MFS) profile" evidence="3">
    <location>
        <begin position="37"/>
        <end position="468"/>
    </location>
</feature>
<feature type="transmembrane region" description="Helical" evidence="2">
    <location>
        <begin position="72"/>
        <end position="91"/>
    </location>
</feature>
<dbReference type="HOGENOM" id="CLU_025894_2_0_1"/>
<dbReference type="Proteomes" id="UP000009131">
    <property type="component" value="Unassembled WGS sequence"/>
</dbReference>
<dbReference type="GO" id="GO:0016020">
    <property type="term" value="C:membrane"/>
    <property type="evidence" value="ECO:0007669"/>
    <property type="project" value="UniProtKB-SubCell"/>
</dbReference>
<dbReference type="eggNOG" id="ENOG502QTZH">
    <property type="taxonomic scope" value="Eukaryota"/>
</dbReference>
<accession>G7E3D9</accession>
<dbReference type="SUPFAM" id="SSF53098">
    <property type="entry name" value="Ribonuclease H-like"/>
    <property type="match status" value="1"/>
</dbReference>
<feature type="transmembrane region" description="Helical" evidence="2">
    <location>
        <begin position="366"/>
        <end position="386"/>
    </location>
</feature>
<comment type="subcellular location">
    <subcellularLocation>
        <location evidence="1">Membrane</location>
        <topology evidence="1">Multi-pass membrane protein</topology>
    </subcellularLocation>
</comment>
<gene>
    <name evidence="4" type="primary">Mo04027</name>
    <name evidence="4" type="ORF">E5Q_04027</name>
</gene>
<dbReference type="AlphaFoldDB" id="G7E3D9"/>
<keyword evidence="2" id="KW-0472">Membrane</keyword>
<dbReference type="Gene3D" id="3.30.420.10">
    <property type="entry name" value="Ribonuclease H-like superfamily/Ribonuclease H"/>
    <property type="match status" value="1"/>
</dbReference>
<keyword evidence="2" id="KW-0812">Transmembrane</keyword>
<dbReference type="PANTHER" id="PTHR23520">
    <property type="entry name" value="TRANSPORTER, PUTATIVE (AFU_ORTHOLOGUE AFUA_3G04000)-RELATED"/>
    <property type="match status" value="1"/>
</dbReference>
<keyword evidence="2" id="KW-1133">Transmembrane helix</keyword>
<evidence type="ECO:0000256" key="1">
    <source>
        <dbReference type="ARBA" id="ARBA00004141"/>
    </source>
</evidence>
<evidence type="ECO:0000259" key="3">
    <source>
        <dbReference type="PROSITE" id="PS50850"/>
    </source>
</evidence>
<dbReference type="InterPro" id="IPR036259">
    <property type="entry name" value="MFS_trans_sf"/>
</dbReference>
<dbReference type="PROSITE" id="PS50850">
    <property type="entry name" value="MFS"/>
    <property type="match status" value="1"/>
</dbReference>
<sequence>MATGLAQRESVDPSAMPMFLYKELGFQAFASTDDKRNLCLLLFSRFVRMFAFGSIAPILVLHLRLLGFPDKLVGQFLSLTLLGDVLVSLTVTWTADKLGRRKLLAAGSLLFGMSGVVFALSTDFVPLLIAAVLGVISVSGNEVGPFAALETSILSQILKPGERVYLNTWYQAVGQLATAAGSLTSGFVITRLVDDHHWQLVKAYQAVFAFSAILAVVKIVASLAMSVAAELEDTKASADTLVAPATAPSASDERTPLIAQESARSSVENIASSVEAATIVPARSPLGLIATIGPLFALDSFASSLIPTSFVSYWLRLTFNAPLATISSVISAGFILAFTSSFAAGFISRKIGLVNTMVWTHLPAQFMTICVAFTTQLQLAIVLLLARMTLATMDAAPKLAFLAAAIPKESRTRVMGTVNVMKTLASAIGPSLSGYLASQGRLNHSFVICGSIKIIYDLLLLYWARQLDLQPRAQRRLAPNDESGQHGKVCWYCCSLGLGKNMDSNLAEYDAHLLALAVLAQDGFLDGVEEVYIVTDSSAALHQARQAPHIELPARHQNVRVILRDIPGHFGALGNELADRFAQRGRIGRLIIDELSHLLVTFARTRYLRNLMNAPFDASTGMIST</sequence>
<feature type="transmembrane region" description="Helical" evidence="2">
    <location>
        <begin position="46"/>
        <end position="66"/>
    </location>
</feature>
<dbReference type="InterPro" id="IPR011701">
    <property type="entry name" value="MFS"/>
</dbReference>
<feature type="transmembrane region" description="Helical" evidence="2">
    <location>
        <begin position="323"/>
        <end position="346"/>
    </location>
</feature>
<proteinExistence type="predicted"/>
<dbReference type="InParanoid" id="G7E3D9"/>
<dbReference type="STRING" id="764103.G7E3D9"/>
<evidence type="ECO:0000256" key="2">
    <source>
        <dbReference type="SAM" id="Phobius"/>
    </source>
</evidence>
<dbReference type="OMA" id="GDVYAWY"/>
<dbReference type="InterPro" id="IPR036397">
    <property type="entry name" value="RNaseH_sf"/>
</dbReference>
<dbReference type="InterPro" id="IPR012337">
    <property type="entry name" value="RNaseH-like_sf"/>
</dbReference>
<protein>
    <recommendedName>
        <fullName evidence="3">Major facilitator superfamily (MFS) profile domain-containing protein</fullName>
    </recommendedName>
</protein>
<keyword evidence="5" id="KW-1185">Reference proteome</keyword>
<organism evidence="4 5">
    <name type="scientific">Mixia osmundae (strain CBS 9802 / IAM 14324 / JCM 22182 / KY 12970)</name>
    <dbReference type="NCBI Taxonomy" id="764103"/>
    <lineage>
        <taxon>Eukaryota</taxon>
        <taxon>Fungi</taxon>
        <taxon>Dikarya</taxon>
        <taxon>Basidiomycota</taxon>
        <taxon>Pucciniomycotina</taxon>
        <taxon>Mixiomycetes</taxon>
        <taxon>Mixiales</taxon>
        <taxon>Mixiaceae</taxon>
        <taxon>Mixia</taxon>
    </lineage>
</organism>
<dbReference type="GO" id="GO:0003676">
    <property type="term" value="F:nucleic acid binding"/>
    <property type="evidence" value="ECO:0007669"/>
    <property type="project" value="InterPro"/>
</dbReference>
<dbReference type="Pfam" id="PF07690">
    <property type="entry name" value="MFS_1"/>
    <property type="match status" value="2"/>
</dbReference>
<name>G7E3D9_MIXOS</name>
<dbReference type="PANTHER" id="PTHR23520:SF5">
    <property type="entry name" value="TRANSPORTER, PUTATIVE (AFU_ORTHOLOGUE AFUA_3G04000)-RELATED"/>
    <property type="match status" value="1"/>
</dbReference>
<reference evidence="4 5" key="1">
    <citation type="journal article" date="2011" name="J. Gen. Appl. Microbiol.">
        <title>Draft genome sequencing of the enigmatic basidiomycete Mixia osmundae.</title>
        <authorList>
            <person name="Nishida H."/>
            <person name="Nagatsuka Y."/>
            <person name="Sugiyama J."/>
        </authorList>
    </citation>
    <scope>NUCLEOTIDE SEQUENCE [LARGE SCALE GENOMIC DNA]</scope>
    <source>
        <strain evidence="5">CBS 9802 / IAM 14324 / JCM 22182 / KY 12970</strain>
    </source>
</reference>
<dbReference type="Gene3D" id="1.20.1250.20">
    <property type="entry name" value="MFS general substrate transporter like domains"/>
    <property type="match status" value="1"/>
</dbReference>
<dbReference type="EMBL" id="BABT02000119">
    <property type="protein sequence ID" value="GAA97349.1"/>
    <property type="molecule type" value="Genomic_DNA"/>
</dbReference>
<reference evidence="4 5" key="2">
    <citation type="journal article" date="2012" name="Open Biol.">
        <title>Characteristics of nucleosomes and linker DNA regions on the genome of the basidiomycete Mixia osmundae revealed by mono- and dinucleosome mapping.</title>
        <authorList>
            <person name="Nishida H."/>
            <person name="Kondo S."/>
            <person name="Matsumoto T."/>
            <person name="Suzuki Y."/>
            <person name="Yoshikawa H."/>
            <person name="Taylor T.D."/>
            <person name="Sugiyama J."/>
        </authorList>
    </citation>
    <scope>NUCLEOTIDE SEQUENCE [LARGE SCALE GENOMIC DNA]</scope>
    <source>
        <strain evidence="5">CBS 9802 / IAM 14324 / JCM 22182 / KY 12970</strain>
    </source>
</reference>
<dbReference type="InterPro" id="IPR020846">
    <property type="entry name" value="MFS_dom"/>
</dbReference>
<dbReference type="RefSeq" id="XP_014567948.1">
    <property type="nucleotide sequence ID" value="XM_014712462.1"/>
</dbReference>
<feature type="transmembrane region" description="Helical" evidence="2">
    <location>
        <begin position="127"/>
        <end position="149"/>
    </location>
</feature>
<evidence type="ECO:0000313" key="4">
    <source>
        <dbReference type="EMBL" id="GAA97349.1"/>
    </source>
</evidence>